<organism evidence="1 2">
    <name type="scientific">Cristinia sonorae</name>
    <dbReference type="NCBI Taxonomy" id="1940300"/>
    <lineage>
        <taxon>Eukaryota</taxon>
        <taxon>Fungi</taxon>
        <taxon>Dikarya</taxon>
        <taxon>Basidiomycota</taxon>
        <taxon>Agaricomycotina</taxon>
        <taxon>Agaricomycetes</taxon>
        <taxon>Agaricomycetidae</taxon>
        <taxon>Agaricales</taxon>
        <taxon>Pleurotineae</taxon>
        <taxon>Stephanosporaceae</taxon>
        <taxon>Cristinia</taxon>
    </lineage>
</organism>
<name>A0A8K0UQJ4_9AGAR</name>
<keyword evidence="2" id="KW-1185">Reference proteome</keyword>
<dbReference type="AlphaFoldDB" id="A0A8K0UQJ4"/>
<evidence type="ECO:0000313" key="1">
    <source>
        <dbReference type="EMBL" id="KAH8101287.1"/>
    </source>
</evidence>
<dbReference type="Proteomes" id="UP000813824">
    <property type="component" value="Unassembled WGS sequence"/>
</dbReference>
<evidence type="ECO:0000313" key="2">
    <source>
        <dbReference type="Proteomes" id="UP000813824"/>
    </source>
</evidence>
<sequence length="76" mass="8517">MIESPARRATPVVLPLPVSAYLLTSVETLGVVNHVIRGFSGEMEGMVGRLKALKLGRVWLAFVSTRQRNRRWRLAT</sequence>
<accession>A0A8K0UQJ4</accession>
<proteinExistence type="predicted"/>
<protein>
    <submittedName>
        <fullName evidence="1">Uncharacterized protein</fullName>
    </submittedName>
</protein>
<dbReference type="EMBL" id="JAEVFJ010000013">
    <property type="protein sequence ID" value="KAH8101287.1"/>
    <property type="molecule type" value="Genomic_DNA"/>
</dbReference>
<comment type="caution">
    <text evidence="1">The sequence shown here is derived from an EMBL/GenBank/DDBJ whole genome shotgun (WGS) entry which is preliminary data.</text>
</comment>
<reference evidence="1" key="1">
    <citation type="journal article" date="2021" name="New Phytol.">
        <title>Evolutionary innovations through gain and loss of genes in the ectomycorrhizal Boletales.</title>
        <authorList>
            <person name="Wu G."/>
            <person name="Miyauchi S."/>
            <person name="Morin E."/>
            <person name="Kuo A."/>
            <person name="Drula E."/>
            <person name="Varga T."/>
            <person name="Kohler A."/>
            <person name="Feng B."/>
            <person name="Cao Y."/>
            <person name="Lipzen A."/>
            <person name="Daum C."/>
            <person name="Hundley H."/>
            <person name="Pangilinan J."/>
            <person name="Johnson J."/>
            <person name="Barry K."/>
            <person name="LaButti K."/>
            <person name="Ng V."/>
            <person name="Ahrendt S."/>
            <person name="Min B."/>
            <person name="Choi I.G."/>
            <person name="Park H."/>
            <person name="Plett J.M."/>
            <person name="Magnuson J."/>
            <person name="Spatafora J.W."/>
            <person name="Nagy L.G."/>
            <person name="Henrissat B."/>
            <person name="Grigoriev I.V."/>
            <person name="Yang Z.L."/>
            <person name="Xu J."/>
            <person name="Martin F.M."/>
        </authorList>
    </citation>
    <scope>NUCLEOTIDE SEQUENCE</scope>
    <source>
        <strain evidence="1">KKN 215</strain>
    </source>
</reference>
<gene>
    <name evidence="1" type="ORF">BXZ70DRAFT_935482</name>
</gene>